<keyword evidence="7" id="KW-1185">Reference proteome</keyword>
<gene>
    <name evidence="6" type="ORF">P3W85_35995</name>
</gene>
<keyword evidence="3" id="KW-0238">DNA-binding</keyword>
<sequence length="321" mass="35335">MPHTALAPNPDDDLIEPRMLRLLDLLYRTRSVTQSAAALGQSQSTVSIWLGKLRRQLNDPLFVRTPSGMQPTPRADALIETARNALESLRLLTTCDVSFDPATAERTFRICMTDASHITLLPQLLAHVRTFAPCVRLVAARIDGNTAAALQSGEADLALGLVPWLDAGFYQQTLFPQDWVCLVNARHARIAQQLTLQRYCGEGHIGIVGGTGAQVLERALEEQQIHRNIMLELPGFLGLAAIVASTDLIATVPRHIGETLAAMTNLSVLACPVAIPPFTVKQHWHARFHHDPANRWLRGVCEILFQSRRIKHGEPKPGSEA</sequence>
<evidence type="ECO:0000256" key="2">
    <source>
        <dbReference type="ARBA" id="ARBA00023015"/>
    </source>
</evidence>
<dbReference type="PROSITE" id="PS50931">
    <property type="entry name" value="HTH_LYSR"/>
    <property type="match status" value="1"/>
</dbReference>
<dbReference type="SUPFAM" id="SSF53850">
    <property type="entry name" value="Periplasmic binding protein-like II"/>
    <property type="match status" value="1"/>
</dbReference>
<dbReference type="InterPro" id="IPR036388">
    <property type="entry name" value="WH-like_DNA-bd_sf"/>
</dbReference>
<organism evidence="6 7">
    <name type="scientific">Cupriavidus basilensis</name>
    <dbReference type="NCBI Taxonomy" id="68895"/>
    <lineage>
        <taxon>Bacteria</taxon>
        <taxon>Pseudomonadati</taxon>
        <taxon>Pseudomonadota</taxon>
        <taxon>Betaproteobacteria</taxon>
        <taxon>Burkholderiales</taxon>
        <taxon>Burkholderiaceae</taxon>
        <taxon>Cupriavidus</taxon>
    </lineage>
</organism>
<dbReference type="InterPro" id="IPR050389">
    <property type="entry name" value="LysR-type_TF"/>
</dbReference>
<comment type="similarity">
    <text evidence="1">Belongs to the LysR transcriptional regulatory family.</text>
</comment>
<evidence type="ECO:0000313" key="6">
    <source>
        <dbReference type="EMBL" id="MDF3838294.1"/>
    </source>
</evidence>
<name>A0ABT6B081_9BURK</name>
<dbReference type="Gene3D" id="3.40.190.10">
    <property type="entry name" value="Periplasmic binding protein-like II"/>
    <property type="match status" value="2"/>
</dbReference>
<accession>A0ABT6B081</accession>
<dbReference type="InterPro" id="IPR036390">
    <property type="entry name" value="WH_DNA-bd_sf"/>
</dbReference>
<evidence type="ECO:0000256" key="4">
    <source>
        <dbReference type="ARBA" id="ARBA00023163"/>
    </source>
</evidence>
<evidence type="ECO:0000256" key="1">
    <source>
        <dbReference type="ARBA" id="ARBA00009437"/>
    </source>
</evidence>
<dbReference type="InterPro" id="IPR000847">
    <property type="entry name" value="LysR_HTH_N"/>
</dbReference>
<dbReference type="InterPro" id="IPR005119">
    <property type="entry name" value="LysR_subst-bd"/>
</dbReference>
<dbReference type="RefSeq" id="WP_276268282.1">
    <property type="nucleotide sequence ID" value="NZ_JARJLM010000578.1"/>
</dbReference>
<dbReference type="PANTHER" id="PTHR30118:SF15">
    <property type="entry name" value="TRANSCRIPTIONAL REGULATORY PROTEIN"/>
    <property type="match status" value="1"/>
</dbReference>
<feature type="domain" description="HTH lysR-type" evidence="5">
    <location>
        <begin position="15"/>
        <end position="72"/>
    </location>
</feature>
<keyword evidence="4" id="KW-0804">Transcription</keyword>
<proteinExistence type="inferred from homology"/>
<dbReference type="Gene3D" id="1.10.10.10">
    <property type="entry name" value="Winged helix-like DNA-binding domain superfamily/Winged helix DNA-binding domain"/>
    <property type="match status" value="1"/>
</dbReference>
<dbReference type="CDD" id="cd08459">
    <property type="entry name" value="PBP2_DntR_NahR_LinR_like"/>
    <property type="match status" value="1"/>
</dbReference>
<dbReference type="SUPFAM" id="SSF46785">
    <property type="entry name" value="Winged helix' DNA-binding domain"/>
    <property type="match status" value="1"/>
</dbReference>
<evidence type="ECO:0000259" key="5">
    <source>
        <dbReference type="PROSITE" id="PS50931"/>
    </source>
</evidence>
<dbReference type="Pfam" id="PF03466">
    <property type="entry name" value="LysR_substrate"/>
    <property type="match status" value="1"/>
</dbReference>
<dbReference type="Pfam" id="PF00126">
    <property type="entry name" value="HTH_1"/>
    <property type="match status" value="1"/>
</dbReference>
<keyword evidence="2" id="KW-0805">Transcription regulation</keyword>
<dbReference type="PANTHER" id="PTHR30118">
    <property type="entry name" value="HTH-TYPE TRANSCRIPTIONAL REGULATOR LEUO-RELATED"/>
    <property type="match status" value="1"/>
</dbReference>
<comment type="caution">
    <text evidence="6">The sequence shown here is derived from an EMBL/GenBank/DDBJ whole genome shotgun (WGS) entry which is preliminary data.</text>
</comment>
<reference evidence="6 7" key="1">
    <citation type="submission" date="2023-03" db="EMBL/GenBank/DDBJ databases">
        <title>Draft assemblies of triclosan tolerant bacteria isolated from returned activated sludge.</title>
        <authorList>
            <person name="Van Hamelsveld S."/>
        </authorList>
    </citation>
    <scope>NUCLEOTIDE SEQUENCE [LARGE SCALE GENOMIC DNA]</scope>
    <source>
        <strain evidence="6 7">GW210010_S58</strain>
    </source>
</reference>
<evidence type="ECO:0000313" key="7">
    <source>
        <dbReference type="Proteomes" id="UP001216674"/>
    </source>
</evidence>
<protein>
    <submittedName>
        <fullName evidence="6">LysR family transcriptional regulator</fullName>
    </submittedName>
</protein>
<evidence type="ECO:0000256" key="3">
    <source>
        <dbReference type="ARBA" id="ARBA00023125"/>
    </source>
</evidence>
<dbReference type="Proteomes" id="UP001216674">
    <property type="component" value="Unassembled WGS sequence"/>
</dbReference>
<dbReference type="EMBL" id="JARJLM010000578">
    <property type="protein sequence ID" value="MDF3838294.1"/>
    <property type="molecule type" value="Genomic_DNA"/>
</dbReference>